<dbReference type="InterPro" id="IPR025943">
    <property type="entry name" value="Sigma_54_int_dom_ATP-bd_2"/>
</dbReference>
<dbReference type="GO" id="GO:0006355">
    <property type="term" value="P:regulation of DNA-templated transcription"/>
    <property type="evidence" value="ECO:0007669"/>
    <property type="project" value="InterPro"/>
</dbReference>
<keyword evidence="2" id="KW-0067">ATP-binding</keyword>
<sequence length="399" mass="44699">MRKTELLAFLQNQTDFFDPDNLSEVFTASWLARRFAMQRNTASHYLNQLVAQDVLVKINTRPVYFLHKKAFCQQFYPLSRSEYASMAELLAESDRQPEQADHFSLLTGHDGSLRKPIEQMKTALFYPNGGLPLLITGDSGTGKSYMAELMHEFAIAQGLLAPDAPFVSFNCAQYASNPELLAANLFGYVKGAFTGAQSDKAGAFEAANGGMLFLDEVHRLDAQGQEKLFTWLDRKEIYRVGETAQGLPISLRLVFATTEDIHSTFLTTFLRRIPILVSLPDLQHRSREEKEALTLQFFWQEARTLAARLQLTPRLLQVLTQYVYRGNVGELKNVVKYAVASAGQSPGREMLTVTLHDLPENVMAATPALSEAMGQQEPLLIEPQTSWSGCCARATRYRG</sequence>
<dbReference type="GO" id="GO:0005524">
    <property type="term" value="F:ATP binding"/>
    <property type="evidence" value="ECO:0007669"/>
    <property type="project" value="UniProtKB-KW"/>
</dbReference>
<dbReference type="SMART" id="SM00382">
    <property type="entry name" value="AAA"/>
    <property type="match status" value="1"/>
</dbReference>
<dbReference type="InterPro" id="IPR025662">
    <property type="entry name" value="Sigma_54_int_dom_ATP-bd_1"/>
</dbReference>
<dbReference type="InterPro" id="IPR027417">
    <property type="entry name" value="P-loop_NTPase"/>
</dbReference>
<comment type="caution">
    <text evidence="5">The sequence shown here is derived from an EMBL/GenBank/DDBJ whole genome shotgun (WGS) entry which is preliminary data.</text>
</comment>
<dbReference type="Proteomes" id="UP000655094">
    <property type="component" value="Unassembled WGS sequence"/>
</dbReference>
<dbReference type="EMBL" id="BNFF01000001">
    <property type="protein sequence ID" value="GHK54497.1"/>
    <property type="molecule type" value="Genomic_DNA"/>
</dbReference>
<name>A0A919HWZ0_KLEPN</name>
<evidence type="ECO:0000256" key="3">
    <source>
        <dbReference type="ARBA" id="ARBA00023125"/>
    </source>
</evidence>
<evidence type="ECO:0000256" key="1">
    <source>
        <dbReference type="ARBA" id="ARBA00022741"/>
    </source>
</evidence>
<dbReference type="InterPro" id="IPR058031">
    <property type="entry name" value="AAA_lid_NorR"/>
</dbReference>
<evidence type="ECO:0000313" key="6">
    <source>
        <dbReference type="Proteomes" id="UP000655094"/>
    </source>
</evidence>
<protein>
    <recommendedName>
        <fullName evidence="4">Sigma-54 factor interaction domain-containing protein</fullName>
    </recommendedName>
</protein>
<organism evidence="5 6">
    <name type="scientific">Klebsiella pneumoniae</name>
    <dbReference type="NCBI Taxonomy" id="573"/>
    <lineage>
        <taxon>Bacteria</taxon>
        <taxon>Pseudomonadati</taxon>
        <taxon>Pseudomonadota</taxon>
        <taxon>Gammaproteobacteria</taxon>
        <taxon>Enterobacterales</taxon>
        <taxon>Enterobacteriaceae</taxon>
        <taxon>Klebsiella/Raoultella group</taxon>
        <taxon>Klebsiella</taxon>
        <taxon>Klebsiella pneumoniae complex</taxon>
    </lineage>
</organism>
<dbReference type="PANTHER" id="PTHR32071:SF38">
    <property type="entry name" value="PSP OPERON TRANSCRIPTIONAL ACTIVATOR"/>
    <property type="match status" value="1"/>
</dbReference>
<evidence type="ECO:0000259" key="4">
    <source>
        <dbReference type="PROSITE" id="PS50045"/>
    </source>
</evidence>
<dbReference type="PANTHER" id="PTHR32071">
    <property type="entry name" value="TRANSCRIPTIONAL REGULATORY PROTEIN"/>
    <property type="match status" value="1"/>
</dbReference>
<dbReference type="PROSITE" id="PS00675">
    <property type="entry name" value="SIGMA54_INTERACT_1"/>
    <property type="match status" value="1"/>
</dbReference>
<feature type="domain" description="Sigma-54 factor interaction" evidence="4">
    <location>
        <begin position="106"/>
        <end position="340"/>
    </location>
</feature>
<dbReference type="PROSITE" id="PS50045">
    <property type="entry name" value="SIGMA54_INTERACT_4"/>
    <property type="match status" value="1"/>
</dbReference>
<gene>
    <name evidence="5" type="ORF">KPZU09_42330</name>
</gene>
<dbReference type="SUPFAM" id="SSF46785">
    <property type="entry name" value="Winged helix' DNA-binding domain"/>
    <property type="match status" value="1"/>
</dbReference>
<dbReference type="SUPFAM" id="SSF52540">
    <property type="entry name" value="P-loop containing nucleoside triphosphate hydrolases"/>
    <property type="match status" value="1"/>
</dbReference>
<proteinExistence type="predicted"/>
<dbReference type="Gene3D" id="3.40.50.300">
    <property type="entry name" value="P-loop containing nucleotide triphosphate hydrolases"/>
    <property type="match status" value="1"/>
</dbReference>
<dbReference type="Gene3D" id="1.10.8.60">
    <property type="match status" value="1"/>
</dbReference>
<dbReference type="PROSITE" id="PS00676">
    <property type="entry name" value="SIGMA54_INTERACT_2"/>
    <property type="match status" value="1"/>
</dbReference>
<dbReference type="AlphaFoldDB" id="A0A919HWZ0"/>
<accession>A0A919HWZ0</accession>
<dbReference type="CDD" id="cd00009">
    <property type="entry name" value="AAA"/>
    <property type="match status" value="1"/>
</dbReference>
<reference evidence="5" key="1">
    <citation type="submission" date="2020-10" db="EMBL/GenBank/DDBJ databases">
        <title>Genome Sequence of ESBL Producing Zambian Clinical Strains.</title>
        <authorList>
            <person name="Shawa M."/>
            <person name="Furuta Y."/>
            <person name="Simbotwe M."/>
            <person name="Mulenga E."/>
            <person name="Mubanga M."/>
            <person name="Mulenga G."/>
            <person name="Kaile C."/>
            <person name="Zorigt T."/>
            <person name="Hang'ombe B."/>
            <person name="Higashi H."/>
        </authorList>
    </citation>
    <scope>NUCLEOTIDE SEQUENCE</scope>
    <source>
        <strain evidence="5">Zam_UTH_09</strain>
    </source>
</reference>
<dbReference type="InterPro" id="IPR003593">
    <property type="entry name" value="AAA+_ATPase"/>
</dbReference>
<dbReference type="GO" id="GO:0003677">
    <property type="term" value="F:DNA binding"/>
    <property type="evidence" value="ECO:0007669"/>
    <property type="project" value="UniProtKB-KW"/>
</dbReference>
<keyword evidence="1" id="KW-0547">Nucleotide-binding</keyword>
<dbReference type="Pfam" id="PF00158">
    <property type="entry name" value="Sigma54_activat"/>
    <property type="match status" value="1"/>
</dbReference>
<dbReference type="InterPro" id="IPR036390">
    <property type="entry name" value="WH_DNA-bd_sf"/>
</dbReference>
<evidence type="ECO:0000256" key="2">
    <source>
        <dbReference type="ARBA" id="ARBA00022840"/>
    </source>
</evidence>
<keyword evidence="3" id="KW-0238">DNA-binding</keyword>
<dbReference type="InterPro" id="IPR002078">
    <property type="entry name" value="Sigma_54_int"/>
</dbReference>
<evidence type="ECO:0000313" key="5">
    <source>
        <dbReference type="EMBL" id="GHK54497.1"/>
    </source>
</evidence>
<dbReference type="Pfam" id="PF25601">
    <property type="entry name" value="AAA_lid_14"/>
    <property type="match status" value="1"/>
</dbReference>